<accession>A0AAX2LKZ3</accession>
<keyword evidence="3 7" id="KW-0812">Transmembrane</keyword>
<dbReference type="GO" id="GO:0008324">
    <property type="term" value="F:monoatomic cation transmembrane transporter activity"/>
    <property type="evidence" value="ECO:0007669"/>
    <property type="project" value="InterPro"/>
</dbReference>
<feature type="domain" description="RCK C-terminal" evidence="8">
    <location>
        <begin position="193"/>
        <end position="279"/>
    </location>
</feature>
<reference evidence="9" key="2">
    <citation type="submission" date="2018-01" db="EMBL/GenBank/DDBJ databases">
        <title>FDA dAtabase for Regulatory Grade micrObial Sequences (FDA-ARGOS): Supporting development and validation of Infectious Disease Dx tests.</title>
        <authorList>
            <person name="Hoffmann M."/>
            <person name="Allard M."/>
            <person name="Evans P."/>
            <person name="Brown E."/>
            <person name="Tallon L."/>
            <person name="Sadzewicz L."/>
            <person name="Sengamalay N."/>
            <person name="Ott S."/>
            <person name="Godinez A."/>
            <person name="Nagaraj S."/>
            <person name="Vyas G."/>
            <person name="Aluvathingal J."/>
            <person name="Nadendla S."/>
            <person name="Geyer C."/>
            <person name="Sichtig H."/>
        </authorList>
    </citation>
    <scope>NUCLEOTIDE SEQUENCE</scope>
    <source>
        <strain evidence="9">ATCC 33809</strain>
    </source>
</reference>
<feature type="transmembrane region" description="Helical" evidence="7">
    <location>
        <begin position="383"/>
        <end position="401"/>
    </location>
</feature>
<keyword evidence="11" id="KW-1185">Reference proteome</keyword>
<keyword evidence="2" id="KW-0813">Transport</keyword>
<dbReference type="InterPro" id="IPR006037">
    <property type="entry name" value="RCK_C"/>
</dbReference>
<feature type="transmembrane region" description="Helical" evidence="7">
    <location>
        <begin position="168"/>
        <end position="193"/>
    </location>
</feature>
<reference evidence="10 12" key="3">
    <citation type="submission" date="2018-06" db="EMBL/GenBank/DDBJ databases">
        <authorList>
            <consortium name="Pathogen Informatics"/>
            <person name="Doyle S."/>
        </authorList>
    </citation>
    <scope>NUCLEOTIDE SEQUENCE [LARGE SCALE GENOMIC DNA]</scope>
    <source>
        <strain evidence="10 12">NCTC11327</strain>
    </source>
</reference>
<keyword evidence="5 7" id="KW-1133">Transmembrane helix</keyword>
<evidence type="ECO:0000256" key="5">
    <source>
        <dbReference type="ARBA" id="ARBA00022989"/>
    </source>
</evidence>
<evidence type="ECO:0000256" key="7">
    <source>
        <dbReference type="SAM" id="Phobius"/>
    </source>
</evidence>
<comment type="subcellular location">
    <subcellularLocation>
        <location evidence="1">Membrane</location>
        <topology evidence="1">Multi-pass membrane protein</topology>
    </subcellularLocation>
</comment>
<dbReference type="AlphaFoldDB" id="A0AAX2LKZ3"/>
<evidence type="ECO:0000256" key="2">
    <source>
        <dbReference type="ARBA" id="ARBA00022448"/>
    </source>
</evidence>
<dbReference type="EMBL" id="UHIP01000001">
    <property type="protein sequence ID" value="SUP19660.1"/>
    <property type="molecule type" value="Genomic_DNA"/>
</dbReference>
<dbReference type="GO" id="GO:0005886">
    <property type="term" value="C:plasma membrane"/>
    <property type="evidence" value="ECO:0007669"/>
    <property type="project" value="TreeGrafter"/>
</dbReference>
<dbReference type="GeneID" id="29384757"/>
<dbReference type="EMBL" id="CP014035">
    <property type="protein sequence ID" value="AMF96042.1"/>
    <property type="molecule type" value="Genomic_DNA"/>
</dbReference>
<evidence type="ECO:0000256" key="3">
    <source>
        <dbReference type="ARBA" id="ARBA00022692"/>
    </source>
</evidence>
<dbReference type="KEGG" id="vfl:AL536_22180"/>
<evidence type="ECO:0000313" key="12">
    <source>
        <dbReference type="Proteomes" id="UP000254626"/>
    </source>
</evidence>
<evidence type="ECO:0000256" key="4">
    <source>
        <dbReference type="ARBA" id="ARBA00022737"/>
    </source>
</evidence>
<dbReference type="Proteomes" id="UP000057088">
    <property type="component" value="Chromosome 2"/>
</dbReference>
<dbReference type="RefSeq" id="WP_020329501.1">
    <property type="nucleotide sequence ID" value="NZ_AP028128.1"/>
</dbReference>
<feature type="transmembrane region" description="Helical" evidence="7">
    <location>
        <begin position="514"/>
        <end position="532"/>
    </location>
</feature>
<keyword evidence="6 7" id="KW-0472">Membrane</keyword>
<name>A0AAX2LKZ3_VIBFL</name>
<protein>
    <submittedName>
        <fullName evidence="9">SLC13 family permease</fullName>
    </submittedName>
    <submittedName>
        <fullName evidence="10">Sodium/sulfate symporter</fullName>
    </submittedName>
</protein>
<dbReference type="PANTHER" id="PTHR43652:SF2">
    <property type="entry name" value="BASIC AMINO ACID ANTIPORTER YFCC-RELATED"/>
    <property type="match status" value="1"/>
</dbReference>
<feature type="domain" description="RCK C-terminal" evidence="8">
    <location>
        <begin position="280"/>
        <end position="365"/>
    </location>
</feature>
<feature type="transmembrane region" description="Helical" evidence="7">
    <location>
        <begin position="429"/>
        <end position="448"/>
    </location>
</feature>
<gene>
    <name evidence="10" type="primary">sdcS_1</name>
    <name evidence="9" type="ORF">AL536_22180</name>
    <name evidence="10" type="ORF">NCTC11327_00213</name>
</gene>
<evidence type="ECO:0000313" key="11">
    <source>
        <dbReference type="Proteomes" id="UP000057088"/>
    </source>
</evidence>
<dbReference type="Gene3D" id="3.30.70.1450">
    <property type="entry name" value="Regulator of K+ conductance, C-terminal domain"/>
    <property type="match status" value="2"/>
</dbReference>
<evidence type="ECO:0000256" key="1">
    <source>
        <dbReference type="ARBA" id="ARBA00004141"/>
    </source>
</evidence>
<evidence type="ECO:0000259" key="8">
    <source>
        <dbReference type="PROSITE" id="PS51202"/>
    </source>
</evidence>
<proteinExistence type="predicted"/>
<evidence type="ECO:0000256" key="6">
    <source>
        <dbReference type="ARBA" id="ARBA00023136"/>
    </source>
</evidence>
<feature type="transmembrane region" description="Helical" evidence="7">
    <location>
        <begin position="27"/>
        <end position="44"/>
    </location>
</feature>
<dbReference type="InterPro" id="IPR051679">
    <property type="entry name" value="DASS-Related_Transporters"/>
</dbReference>
<dbReference type="PROSITE" id="PS51202">
    <property type="entry name" value="RCK_C"/>
    <property type="match status" value="2"/>
</dbReference>
<dbReference type="Proteomes" id="UP000254626">
    <property type="component" value="Unassembled WGS sequence"/>
</dbReference>
<organism evidence="10 12">
    <name type="scientific">Vibrio fluvialis</name>
    <dbReference type="NCBI Taxonomy" id="676"/>
    <lineage>
        <taxon>Bacteria</taxon>
        <taxon>Pseudomonadati</taxon>
        <taxon>Pseudomonadota</taxon>
        <taxon>Gammaproteobacteria</taxon>
        <taxon>Vibrionales</taxon>
        <taxon>Vibrionaceae</taxon>
        <taxon>Vibrio</taxon>
    </lineage>
</organism>
<dbReference type="InterPro" id="IPR036721">
    <property type="entry name" value="RCK_C_sf"/>
</dbReference>
<dbReference type="Pfam" id="PF02080">
    <property type="entry name" value="TrkA_C"/>
    <property type="match status" value="2"/>
</dbReference>
<evidence type="ECO:0000313" key="9">
    <source>
        <dbReference type="EMBL" id="AMF96042.1"/>
    </source>
</evidence>
<dbReference type="PANTHER" id="PTHR43652">
    <property type="entry name" value="BASIC AMINO ACID ANTIPORTER YFCC-RELATED"/>
    <property type="match status" value="1"/>
</dbReference>
<sequence>MWEQGLVLAILLGIVTCLLVTRIKPSFIFAGAAFVAFMSGMMDVNALASNFTNTSLLTLVLLILASSALEKTRLVSWVSRNISEGNLGTVVAKLGLSTAFLSSFTNNTAVVVSLIGAIKRNQQHAPSKLLIPLSYTAIFGGTLTLIGTSTNLIINSFVEDAGLPSLNFFAPSMIGLAVLVGGVIILIPLSYLLPSYDEQNQDDLPYFLEAIVEPGSPLVGHSIAENNLRALRKLFLAEVIRDGESVPSVGPDFVLQARDRLLFCGDVESVSTLQEIQGLTLFGQHHLNGQNFVEVVVSSSASFCNKTLKSSRFRDRFDAVVVAIRRGHERLEGGLGNITLTAGDTLVLVPGKRFDAQRRANSREFVLINDLDSSAKLDTSKSTLVLVGFAAVIGASLLGFVPIIKGLLAYLLLLFVFGIVQISELRRRFPVDIVVIVGSALSIAQLMISSGLSERMGQMFIQAFNGWGVFGALVATYLVTLVLTELITNNAAAALAFPIGYSMAVGYGVDPMPFIMAVLFGASASFISPYGYQTNLLVYSVGNYKLSDYVRVGIPISLVYSTLVLTLIPVFFPF</sequence>
<keyword evidence="4" id="KW-0677">Repeat</keyword>
<feature type="transmembrane region" description="Helical" evidence="7">
    <location>
        <begin position="129"/>
        <end position="148"/>
    </location>
</feature>
<reference evidence="11" key="1">
    <citation type="submission" date="2015-12" db="EMBL/GenBank/DDBJ databases">
        <title>FDA dAtabase for Regulatory Grade micrObial Sequences (FDA-ARGOS): Supporting development and validation of Infectious Disease Dx tests.</title>
        <authorList>
            <person name="Hoffmann M."/>
            <person name="Allard M."/>
            <person name="Evans P."/>
            <person name="Brown E."/>
            <person name="Tallon L.J."/>
            <person name="Sadzewicz L."/>
            <person name="Sengamalay N."/>
            <person name="Ott S."/>
            <person name="Godinez A."/>
            <person name="Nagaraj S."/>
            <person name="Vyas G."/>
            <person name="Aluvathingal J."/>
            <person name="Nadendla S."/>
            <person name="Geyer C."/>
            <person name="Sichtig H."/>
        </authorList>
    </citation>
    <scope>NUCLEOTIDE SEQUENCE [LARGE SCALE GENOMIC DNA]</scope>
    <source>
        <strain evidence="11">ATCC 33809</strain>
    </source>
</reference>
<feature type="transmembrane region" description="Helical" evidence="7">
    <location>
        <begin position="94"/>
        <end position="117"/>
    </location>
</feature>
<dbReference type="InterPro" id="IPR004680">
    <property type="entry name" value="Cit_transptr-like_dom"/>
</dbReference>
<feature type="transmembrane region" description="Helical" evidence="7">
    <location>
        <begin position="552"/>
        <end position="572"/>
    </location>
</feature>
<feature type="transmembrane region" description="Helical" evidence="7">
    <location>
        <begin position="460"/>
        <end position="483"/>
    </location>
</feature>
<evidence type="ECO:0000313" key="10">
    <source>
        <dbReference type="EMBL" id="SUP19660.1"/>
    </source>
</evidence>
<dbReference type="Pfam" id="PF03600">
    <property type="entry name" value="CitMHS"/>
    <property type="match status" value="1"/>
</dbReference>
<dbReference type="GO" id="GO:0006813">
    <property type="term" value="P:potassium ion transport"/>
    <property type="evidence" value="ECO:0007669"/>
    <property type="project" value="InterPro"/>
</dbReference>
<dbReference type="SUPFAM" id="SSF116726">
    <property type="entry name" value="TrkA C-terminal domain-like"/>
    <property type="match status" value="2"/>
</dbReference>